<dbReference type="InterPro" id="IPR036047">
    <property type="entry name" value="F-box-like_dom_sf"/>
</dbReference>
<dbReference type="InterPro" id="IPR050796">
    <property type="entry name" value="SCF_F-box_component"/>
</dbReference>
<evidence type="ECO:0000313" key="1">
    <source>
        <dbReference type="EMBL" id="PKU85135.1"/>
    </source>
</evidence>
<dbReference type="Proteomes" id="UP000233837">
    <property type="component" value="Unassembled WGS sequence"/>
</dbReference>
<dbReference type="PANTHER" id="PTHR31672:SF8">
    <property type="entry name" value="F-BOX DOMAIN-CONTAINING PROTEIN"/>
    <property type="match status" value="1"/>
</dbReference>
<reference evidence="1 2" key="2">
    <citation type="journal article" date="2017" name="Nature">
        <title>The Apostasia genome and the evolution of orchids.</title>
        <authorList>
            <person name="Zhang G.Q."/>
            <person name="Liu K.W."/>
            <person name="Li Z."/>
            <person name="Lohaus R."/>
            <person name="Hsiao Y.Y."/>
            <person name="Niu S.C."/>
            <person name="Wang J.Y."/>
            <person name="Lin Y.C."/>
            <person name="Xu Q."/>
            <person name="Chen L.J."/>
            <person name="Yoshida K."/>
            <person name="Fujiwara S."/>
            <person name="Wang Z.W."/>
            <person name="Zhang Y.Q."/>
            <person name="Mitsuda N."/>
            <person name="Wang M."/>
            <person name="Liu G.H."/>
            <person name="Pecoraro L."/>
            <person name="Huang H.X."/>
            <person name="Xiao X.J."/>
            <person name="Lin M."/>
            <person name="Wu X.Y."/>
            <person name="Wu W.L."/>
            <person name="Chen Y.Y."/>
            <person name="Chang S.B."/>
            <person name="Sakamoto S."/>
            <person name="Ohme-Takagi M."/>
            <person name="Yagi M."/>
            <person name="Zeng S.J."/>
            <person name="Shen C.Y."/>
            <person name="Yeh C.M."/>
            <person name="Luo Y.B."/>
            <person name="Tsai W.C."/>
            <person name="Van de Peer Y."/>
            <person name="Liu Z.J."/>
        </authorList>
    </citation>
    <scope>NUCLEOTIDE SEQUENCE [LARGE SCALE GENOMIC DNA]</scope>
    <source>
        <tissue evidence="1">The whole plant</tissue>
    </source>
</reference>
<organism evidence="1 2">
    <name type="scientific">Dendrobium catenatum</name>
    <dbReference type="NCBI Taxonomy" id="906689"/>
    <lineage>
        <taxon>Eukaryota</taxon>
        <taxon>Viridiplantae</taxon>
        <taxon>Streptophyta</taxon>
        <taxon>Embryophyta</taxon>
        <taxon>Tracheophyta</taxon>
        <taxon>Spermatophyta</taxon>
        <taxon>Magnoliopsida</taxon>
        <taxon>Liliopsida</taxon>
        <taxon>Asparagales</taxon>
        <taxon>Orchidaceae</taxon>
        <taxon>Epidendroideae</taxon>
        <taxon>Malaxideae</taxon>
        <taxon>Dendrobiinae</taxon>
        <taxon>Dendrobium</taxon>
    </lineage>
</organism>
<dbReference type="PANTHER" id="PTHR31672">
    <property type="entry name" value="BNACNNG10540D PROTEIN"/>
    <property type="match status" value="1"/>
</dbReference>
<keyword evidence="2" id="KW-1185">Reference proteome</keyword>
<reference evidence="1 2" key="1">
    <citation type="journal article" date="2016" name="Sci. Rep.">
        <title>The Dendrobium catenatum Lindl. genome sequence provides insights into polysaccharide synthase, floral development and adaptive evolution.</title>
        <authorList>
            <person name="Zhang G.Q."/>
            <person name="Xu Q."/>
            <person name="Bian C."/>
            <person name="Tsai W.C."/>
            <person name="Yeh C.M."/>
            <person name="Liu K.W."/>
            <person name="Yoshida K."/>
            <person name="Zhang L.S."/>
            <person name="Chang S.B."/>
            <person name="Chen F."/>
            <person name="Shi Y."/>
            <person name="Su Y.Y."/>
            <person name="Zhang Y.Q."/>
            <person name="Chen L.J."/>
            <person name="Yin Y."/>
            <person name="Lin M."/>
            <person name="Huang H."/>
            <person name="Deng H."/>
            <person name="Wang Z.W."/>
            <person name="Zhu S.L."/>
            <person name="Zhao X."/>
            <person name="Deng C."/>
            <person name="Niu S.C."/>
            <person name="Huang J."/>
            <person name="Wang M."/>
            <person name="Liu G.H."/>
            <person name="Yang H.J."/>
            <person name="Xiao X.J."/>
            <person name="Hsiao Y.Y."/>
            <person name="Wu W.L."/>
            <person name="Chen Y.Y."/>
            <person name="Mitsuda N."/>
            <person name="Ohme-Takagi M."/>
            <person name="Luo Y.B."/>
            <person name="Van de Peer Y."/>
            <person name="Liu Z.J."/>
        </authorList>
    </citation>
    <scope>NUCLEOTIDE SEQUENCE [LARGE SCALE GENOMIC DNA]</scope>
    <source>
        <tissue evidence="1">The whole plant</tissue>
    </source>
</reference>
<evidence type="ECO:0000313" key="2">
    <source>
        <dbReference type="Proteomes" id="UP000233837"/>
    </source>
</evidence>
<accession>A0A2I0XB59</accession>
<protein>
    <recommendedName>
        <fullName evidence="3">F-box domain-containing protein</fullName>
    </recommendedName>
</protein>
<evidence type="ECO:0008006" key="3">
    <source>
        <dbReference type="Google" id="ProtNLM"/>
    </source>
</evidence>
<dbReference type="AlphaFoldDB" id="A0A2I0XB59"/>
<dbReference type="EMBL" id="KZ501996">
    <property type="protein sequence ID" value="PKU85135.1"/>
    <property type="molecule type" value="Genomic_DNA"/>
</dbReference>
<proteinExistence type="predicted"/>
<sequence length="373" mass="43281">MEIHDDGCVLSEDNIYEILTRVDLVSPPSCISVCKAWRRIAYQSNFGEAHSHRTTKSSGFILETESFNKYHHTFVSMHGTFSQPFPPCRPQTLYIEATAPIQGLLFCGIILECKNKNDINTSYYIMRIGTTPYSLPIPNPDTRFDTSGVAIICDTHYIKRTSNEFKIVRISEPRWGPTQAPSISYCEIFDPRAQKWKRSNDLPYLWFLDKSGIVIKQTAYWKIKDLHNPVGTFNSSFSIFAFNVEEEKGLIITKPETKFINCENQNKWRIIPFGQWLCLVHMSDNNINVWMLMVTTCDDNIQQWEWKGSYSAKYIKNHKFAFGDGIPNEKVVFLETLYRELWSVATHSNRRTPLLHLHPPMESNTMHRGLLIY</sequence>
<name>A0A2I0XB59_9ASPA</name>
<dbReference type="SUPFAM" id="SSF81383">
    <property type="entry name" value="F-box domain"/>
    <property type="match status" value="1"/>
</dbReference>
<gene>
    <name evidence="1" type="ORF">MA16_Dca023949</name>
</gene>